<name>A0AAN8A480_9PEZI</name>
<evidence type="ECO:0000313" key="2">
    <source>
        <dbReference type="Proteomes" id="UP001310594"/>
    </source>
</evidence>
<comment type="caution">
    <text evidence="1">The sequence shown here is derived from an EMBL/GenBank/DDBJ whole genome shotgun (WGS) entry which is preliminary data.</text>
</comment>
<proteinExistence type="predicted"/>
<protein>
    <submittedName>
        <fullName evidence="1">Uncharacterized protein</fullName>
    </submittedName>
</protein>
<reference evidence="1" key="1">
    <citation type="submission" date="2023-08" db="EMBL/GenBank/DDBJ databases">
        <title>Black Yeasts Isolated from many extreme environments.</title>
        <authorList>
            <person name="Coleine C."/>
            <person name="Stajich J.E."/>
            <person name="Selbmann L."/>
        </authorList>
    </citation>
    <scope>NUCLEOTIDE SEQUENCE</scope>
    <source>
        <strain evidence="1">CCFEE 5810</strain>
    </source>
</reference>
<dbReference type="EMBL" id="JAVRQU010000005">
    <property type="protein sequence ID" value="KAK5703128.1"/>
    <property type="molecule type" value="Genomic_DNA"/>
</dbReference>
<dbReference type="AlphaFoldDB" id="A0AAN8A480"/>
<organism evidence="1 2">
    <name type="scientific">Elasticomyces elasticus</name>
    <dbReference type="NCBI Taxonomy" id="574655"/>
    <lineage>
        <taxon>Eukaryota</taxon>
        <taxon>Fungi</taxon>
        <taxon>Dikarya</taxon>
        <taxon>Ascomycota</taxon>
        <taxon>Pezizomycotina</taxon>
        <taxon>Dothideomycetes</taxon>
        <taxon>Dothideomycetidae</taxon>
        <taxon>Mycosphaerellales</taxon>
        <taxon>Teratosphaeriaceae</taxon>
        <taxon>Elasticomyces</taxon>
    </lineage>
</organism>
<evidence type="ECO:0000313" key="1">
    <source>
        <dbReference type="EMBL" id="KAK5703128.1"/>
    </source>
</evidence>
<gene>
    <name evidence="1" type="ORF">LTR97_004077</name>
</gene>
<dbReference type="Proteomes" id="UP001310594">
    <property type="component" value="Unassembled WGS sequence"/>
</dbReference>
<accession>A0AAN8A480</accession>
<sequence length="99" mass="10595">MDCCDVTSEEQERANVAALRTMINTMIDELHGMDVKVTDNEGEEEPGVPQSMAIAVVAGPTKPQVEQESETSGPVSIFTVLASIEEESSQASDGRPVSR</sequence>